<dbReference type="PROSITE" id="PS50113">
    <property type="entry name" value="PAC"/>
    <property type="match status" value="3"/>
</dbReference>
<dbReference type="Gene3D" id="3.30.450.40">
    <property type="match status" value="2"/>
</dbReference>
<comment type="caution">
    <text evidence="8">The sequence shown here is derived from an EMBL/GenBank/DDBJ whole genome shotgun (WGS) entry which is preliminary data.</text>
</comment>
<dbReference type="InterPro" id="IPR052162">
    <property type="entry name" value="Sensor_kinase/Photoreceptor"/>
</dbReference>
<dbReference type="Proteomes" id="UP001139461">
    <property type="component" value="Unassembled WGS sequence"/>
</dbReference>
<dbReference type="InterPro" id="IPR013655">
    <property type="entry name" value="PAS_fold_3"/>
</dbReference>
<accession>A0A9X1QVQ9</accession>
<proteinExistence type="predicted"/>
<dbReference type="SMART" id="SM00065">
    <property type="entry name" value="GAF"/>
    <property type="match status" value="2"/>
</dbReference>
<evidence type="ECO:0000256" key="3">
    <source>
        <dbReference type="ARBA" id="ARBA00022553"/>
    </source>
</evidence>
<dbReference type="SMART" id="SM00091">
    <property type="entry name" value="PAS"/>
    <property type="match status" value="5"/>
</dbReference>
<dbReference type="NCBIfam" id="TIGR00229">
    <property type="entry name" value="sensory_box"/>
    <property type="match status" value="4"/>
</dbReference>
<keyword evidence="3" id="KW-0597">Phosphoprotein</keyword>
<dbReference type="InterPro" id="IPR035965">
    <property type="entry name" value="PAS-like_dom_sf"/>
</dbReference>
<dbReference type="InterPro" id="IPR001610">
    <property type="entry name" value="PAC"/>
</dbReference>
<feature type="domain" description="PAC" evidence="7">
    <location>
        <begin position="787"/>
        <end position="839"/>
    </location>
</feature>
<dbReference type="AlphaFoldDB" id="A0A9X1QVQ9"/>
<dbReference type="PANTHER" id="PTHR43304:SF1">
    <property type="entry name" value="PAC DOMAIN-CONTAINING PROTEIN"/>
    <property type="match status" value="1"/>
</dbReference>
<gene>
    <name evidence="8" type="ORF">K8089_15725</name>
</gene>
<evidence type="ECO:0000256" key="4">
    <source>
        <dbReference type="ARBA" id="ARBA00022679"/>
    </source>
</evidence>
<feature type="domain" description="PAS" evidence="6">
    <location>
        <begin position="591"/>
        <end position="635"/>
    </location>
</feature>
<dbReference type="InterPro" id="IPR000700">
    <property type="entry name" value="PAS-assoc_C"/>
</dbReference>
<name>A0A9X1QVQ9_9FLAO</name>
<dbReference type="InterPro" id="IPR000014">
    <property type="entry name" value="PAS"/>
</dbReference>
<dbReference type="InterPro" id="IPR003018">
    <property type="entry name" value="GAF"/>
</dbReference>
<keyword evidence="5" id="KW-0418">Kinase</keyword>
<dbReference type="PANTHER" id="PTHR43304">
    <property type="entry name" value="PHYTOCHROME-LIKE PROTEIN CPH1"/>
    <property type="match status" value="1"/>
</dbReference>
<dbReference type="EMBL" id="JAIRBA010000053">
    <property type="protein sequence ID" value="MCG2420476.1"/>
    <property type="molecule type" value="Genomic_DNA"/>
</dbReference>
<evidence type="ECO:0000259" key="7">
    <source>
        <dbReference type="PROSITE" id="PS50113"/>
    </source>
</evidence>
<dbReference type="InterPro" id="IPR013656">
    <property type="entry name" value="PAS_4"/>
</dbReference>
<protein>
    <recommendedName>
        <fullName evidence="2">histidine kinase</fullName>
        <ecNumber evidence="2">2.7.13.3</ecNumber>
    </recommendedName>
</protein>
<keyword evidence="4" id="KW-0808">Transferase</keyword>
<dbReference type="RefSeq" id="WP_237604249.1">
    <property type="nucleotide sequence ID" value="NZ_JAIRBA010000053.1"/>
</dbReference>
<dbReference type="PROSITE" id="PS50112">
    <property type="entry name" value="PAS"/>
    <property type="match status" value="3"/>
</dbReference>
<keyword evidence="9" id="KW-1185">Reference proteome</keyword>
<evidence type="ECO:0000313" key="8">
    <source>
        <dbReference type="EMBL" id="MCG2420476.1"/>
    </source>
</evidence>
<feature type="domain" description="PAC" evidence="7">
    <location>
        <begin position="917"/>
        <end position="969"/>
    </location>
</feature>
<sequence>MNKREDFPDAIIFDLHPFPMWVYDVETLKFLAVNKEAIAHYGYSEVEFLSMTIKDIRPVAEIPKLLKAVKNTVARTNAYKDKLYLHQKKNGSVIHVQIKSNLIEFQGRQADLVTAIDLTDYYLQEKRISEQKHYLTKIGELNKLLLTSENWVVALDRCFQIVGDTLDIDRIYFFENNLKEETTSQRLEWTRDSSEMQIDNPDLQNVPFSNFPLFIKPLQEGRLFEAIVSELPPSVIKEVLIAQNIYSILVIPVMVNNAFCGFIGIDDCEHERIWRGNELELLKNLSSNLGHVIKESQAQQKLIDSEARSRSLIQNGTDLIAIINDKGDYTYVAPNSTKILGIPPEEFIGKNAFDFIYEEDVPRVLNNLKQVLTEDRVSIEPFRYPDADGNWQWVQVELTNHLNDSTIEGIIVNTKIVTTEVEKRMGKELVASLTKAIDAPGTLTSSLEAALDKLVQLSGINISEVWLISEDKMRLDLISKSVQDENFNPFYNASANVNSFSEAEGLPGYIWNTKHTLIWENLHEHKNFIRGEASAEVGLNSAIGIPIVYNEEFLGCFICFSSYKKQYLTDHYKLLTEVGEEIGAVVKQKITEEEYRNFFDISPDPHCLVGFDGKLKKYNKAFKGILGYTDTEIMNTPIFNYIKIDGDIASFFKGLKANADSISSFESSLLTKSGDTKWLRWSVTLKTEAKIIIAVAKDITEQKLAEQELETAYLQLKNAQKIAKLGYWSRNLDSDISEWSEEMYRIFGYSPSNFSPTTANIANSFHPEDRDLFFLDPPTILEPGKVKSFEHRIITSSNKIRWVRQELQLIADETGKAIRLEGTLQDITESKEYQRQLAYSNERFSLAMQVSNEMIWDIDHEKNTVTRGKGYEGTLQYDSSEPLAKDNSLFSKVHPEDLPGLWESLQNAFLDKEKHLWEQEYRLILEDGSIAYFVDRCYISRDSEGKPIRSIGSALDVTASRQQLEQIKRQNKNLREIAWLQSHVIRAPLSKIMGLVYLWELDGADVSSKEVLPMIKDAADELDEVIHEITHKINTFENEDV</sequence>
<dbReference type="SMART" id="SM00086">
    <property type="entry name" value="PAC"/>
    <property type="match status" value="4"/>
</dbReference>
<organism evidence="8 9">
    <name type="scientific">Aequorivita vitellina</name>
    <dbReference type="NCBI Taxonomy" id="2874475"/>
    <lineage>
        <taxon>Bacteria</taxon>
        <taxon>Pseudomonadati</taxon>
        <taxon>Bacteroidota</taxon>
        <taxon>Flavobacteriia</taxon>
        <taxon>Flavobacteriales</taxon>
        <taxon>Flavobacteriaceae</taxon>
        <taxon>Aequorivita</taxon>
    </lineage>
</organism>
<dbReference type="EC" id="2.7.13.3" evidence="2"/>
<feature type="domain" description="PAS" evidence="6">
    <location>
        <begin position="305"/>
        <end position="375"/>
    </location>
</feature>
<dbReference type="Pfam" id="PF08447">
    <property type="entry name" value="PAS_3"/>
    <property type="match status" value="2"/>
</dbReference>
<evidence type="ECO:0000256" key="2">
    <source>
        <dbReference type="ARBA" id="ARBA00012438"/>
    </source>
</evidence>
<dbReference type="SUPFAM" id="SSF55781">
    <property type="entry name" value="GAF domain-like"/>
    <property type="match status" value="2"/>
</dbReference>
<evidence type="ECO:0000256" key="1">
    <source>
        <dbReference type="ARBA" id="ARBA00000085"/>
    </source>
</evidence>
<dbReference type="Pfam" id="PF08448">
    <property type="entry name" value="PAS_4"/>
    <property type="match status" value="1"/>
</dbReference>
<dbReference type="Pfam" id="PF13426">
    <property type="entry name" value="PAS_9"/>
    <property type="match status" value="2"/>
</dbReference>
<dbReference type="SUPFAM" id="SSF55785">
    <property type="entry name" value="PYP-like sensor domain (PAS domain)"/>
    <property type="match status" value="5"/>
</dbReference>
<dbReference type="InterPro" id="IPR029016">
    <property type="entry name" value="GAF-like_dom_sf"/>
</dbReference>
<feature type="domain" description="PAC" evidence="7">
    <location>
        <begin position="663"/>
        <end position="711"/>
    </location>
</feature>
<evidence type="ECO:0000313" key="9">
    <source>
        <dbReference type="Proteomes" id="UP001139461"/>
    </source>
</evidence>
<feature type="domain" description="PAS" evidence="6">
    <location>
        <begin position="731"/>
        <end position="771"/>
    </location>
</feature>
<evidence type="ECO:0000259" key="6">
    <source>
        <dbReference type="PROSITE" id="PS50112"/>
    </source>
</evidence>
<dbReference type="GO" id="GO:0004673">
    <property type="term" value="F:protein histidine kinase activity"/>
    <property type="evidence" value="ECO:0007669"/>
    <property type="project" value="UniProtKB-EC"/>
</dbReference>
<comment type="catalytic activity">
    <reaction evidence="1">
        <text>ATP + protein L-histidine = ADP + protein N-phospho-L-histidine.</text>
        <dbReference type="EC" id="2.7.13.3"/>
    </reaction>
</comment>
<evidence type="ECO:0000256" key="5">
    <source>
        <dbReference type="ARBA" id="ARBA00022777"/>
    </source>
</evidence>
<reference evidence="8" key="1">
    <citation type="submission" date="2021-09" db="EMBL/GenBank/DDBJ databases">
        <title>Genome of Aequorivita sp. strain F47161.</title>
        <authorList>
            <person name="Wang Y."/>
        </authorList>
    </citation>
    <scope>NUCLEOTIDE SEQUENCE</scope>
    <source>
        <strain evidence="8">F47161</strain>
    </source>
</reference>
<dbReference type="Gene3D" id="3.30.450.20">
    <property type="entry name" value="PAS domain"/>
    <property type="match status" value="5"/>
</dbReference>
<dbReference type="Pfam" id="PF13185">
    <property type="entry name" value="GAF_2"/>
    <property type="match status" value="1"/>
</dbReference>
<dbReference type="Gene3D" id="2.10.70.100">
    <property type="match status" value="1"/>
</dbReference>
<dbReference type="CDD" id="cd00130">
    <property type="entry name" value="PAS"/>
    <property type="match status" value="4"/>
</dbReference>